<dbReference type="HOGENOM" id="CLU_031277_0_0_7"/>
<organism evidence="1 2">
    <name type="scientific">Geobacter metallireducens (strain ATCC 53774 / DSM 7210 / GS-15)</name>
    <dbReference type="NCBI Taxonomy" id="269799"/>
    <lineage>
        <taxon>Bacteria</taxon>
        <taxon>Pseudomonadati</taxon>
        <taxon>Thermodesulfobacteriota</taxon>
        <taxon>Desulfuromonadia</taxon>
        <taxon>Geobacterales</taxon>
        <taxon>Geobacteraceae</taxon>
        <taxon>Geobacter</taxon>
    </lineage>
</organism>
<evidence type="ECO:0008006" key="3">
    <source>
        <dbReference type="Google" id="ProtNLM"/>
    </source>
</evidence>
<accession>Q39T35</accession>
<dbReference type="PANTHER" id="PTHR36454">
    <property type="entry name" value="LMO2823 PROTEIN"/>
    <property type="match status" value="1"/>
</dbReference>
<evidence type="ECO:0000313" key="2">
    <source>
        <dbReference type="Proteomes" id="UP000007073"/>
    </source>
</evidence>
<dbReference type="PANTHER" id="PTHR36454:SF1">
    <property type="entry name" value="DUF1015 DOMAIN-CONTAINING PROTEIN"/>
    <property type="match status" value="1"/>
</dbReference>
<protein>
    <recommendedName>
        <fullName evidence="3">DUF1015 domain-containing protein</fullName>
    </recommendedName>
</protein>
<dbReference type="InterPro" id="IPR008323">
    <property type="entry name" value="UCP033563"/>
</dbReference>
<dbReference type="PIRSF" id="PIRSF033563">
    <property type="entry name" value="UCP033563"/>
    <property type="match status" value="1"/>
</dbReference>
<dbReference type="STRING" id="269799.Gmet_2364"/>
<sequence length="413" mass="46299">MALIKPFRALRPPKSLAEKVAALPYDVMNVEEAKAMAAGNPYSFLHVSRPEIDLPAEVDPYAEEVYVKGRENMQRFIAEGTLILDRDECYYVYRQRMGAIEQTGLVVCAGVDDYESGVIKKHELTRADKEEDRVRHIDYLDANDEPVFYTYRNDPAITAIVAGVAAGEPTYHFTTDDGVIHTLWIISDRAVIDDLTTRFAAIETLYVADGHHRSAAAGRVRELRRAANPGHTGNEEYNWFLTVIFPDSEMNIMPYNRAVKDLNGHSVAELMARIGERFAITPATGGFAPSQRHEFGMYLEGRWYQLVAKEGTFDEGDAVSHLDVSILQNNLLSPILAIRNPRTDQRISFVGGIRGTDELERLVDGGGYRIAFSLNPTSMEELMQLADAGQIMPPKSTWFEPKLRSGLFVHQLS</sequence>
<dbReference type="Proteomes" id="UP000007073">
    <property type="component" value="Chromosome"/>
</dbReference>
<proteinExistence type="predicted"/>
<keyword evidence="2" id="KW-1185">Reference proteome</keyword>
<dbReference type="AlphaFoldDB" id="Q39T35"/>
<reference evidence="1 2" key="2">
    <citation type="journal article" date="2009" name="BMC Microbiol.">
        <title>The genome sequence of Geobacter metallireducens: features of metabolism, physiology and regulation common and dissimilar to Geobacter sulfurreducens.</title>
        <authorList>
            <person name="Aklujkar M."/>
            <person name="Krushkal J."/>
            <person name="DiBartolo G."/>
            <person name="Lapidus A."/>
            <person name="Land M.L."/>
            <person name="Lovley D.R."/>
        </authorList>
    </citation>
    <scope>NUCLEOTIDE SEQUENCE [LARGE SCALE GENOMIC DNA]</scope>
    <source>
        <strain evidence="2">ATCC 53774 / DSM 7210 / GS-15</strain>
    </source>
</reference>
<reference evidence="1 2" key="1">
    <citation type="submission" date="2005-10" db="EMBL/GenBank/DDBJ databases">
        <title>Complete sequence of Geobacter metallireducens GS-15.</title>
        <authorList>
            <consortium name="US DOE Joint Genome Institute"/>
            <person name="Copeland A."/>
            <person name="Lucas S."/>
            <person name="Lapidus A."/>
            <person name="Barry K."/>
            <person name="Detter J.C."/>
            <person name="Glavina T."/>
            <person name="Hammon N."/>
            <person name="Israni S."/>
            <person name="Pitluck S."/>
            <person name="Di Bartolo G."/>
            <person name="Chain P."/>
            <person name="Schmutz J."/>
            <person name="Larimer F."/>
            <person name="Land M."/>
            <person name="Kyrpides N."/>
            <person name="Ivanova N."/>
            <person name="Richardson P."/>
        </authorList>
    </citation>
    <scope>NUCLEOTIDE SEQUENCE [LARGE SCALE GENOMIC DNA]</scope>
    <source>
        <strain evidence="2">ATCC 53774 / DSM 7210 / GS-15</strain>
    </source>
</reference>
<dbReference type="Pfam" id="PF06245">
    <property type="entry name" value="DUF1015"/>
    <property type="match status" value="1"/>
</dbReference>
<dbReference type="EMBL" id="CP000148">
    <property type="protein sequence ID" value="ABB32589.1"/>
    <property type="molecule type" value="Genomic_DNA"/>
</dbReference>
<dbReference type="eggNOG" id="COG4198">
    <property type="taxonomic scope" value="Bacteria"/>
</dbReference>
<evidence type="ECO:0000313" key="1">
    <source>
        <dbReference type="EMBL" id="ABB32589.1"/>
    </source>
</evidence>
<gene>
    <name evidence="1" type="ordered locus">Gmet_2364</name>
</gene>
<name>Q39T35_GEOMG</name>
<dbReference type="KEGG" id="gme:Gmet_2364"/>
<dbReference type="RefSeq" id="WP_004513256.1">
    <property type="nucleotide sequence ID" value="NC_007517.1"/>
</dbReference>